<dbReference type="AlphaFoldDB" id="A0A3L5TQ75"/>
<comment type="caution">
    <text evidence="2">The sequence shown here is derived from an EMBL/GenBank/DDBJ whole genome shotgun (WGS) entry which is preliminary data.</text>
</comment>
<keyword evidence="1" id="KW-0472">Membrane</keyword>
<gene>
    <name evidence="2" type="ORF">AM593_06810</name>
</gene>
<sequence>MCLIPSCLASWDTWLKIEDNGKIQDSMDLFLGNYIVEENEGVVRPSPLQSERDWKFYAIPVVFVIATAMCLICILIPDENISTQLMYILFWGTASFLSLAAIYIFGSEFVDTPKLFLMVSTSPFFCKLKAVSTIVLVIVFDQVR</sequence>
<protein>
    <submittedName>
        <fullName evidence="2">Uncharacterized protein</fullName>
    </submittedName>
</protein>
<feature type="transmembrane region" description="Helical" evidence="1">
    <location>
        <begin position="117"/>
        <end position="140"/>
    </location>
</feature>
<keyword evidence="3" id="KW-1185">Reference proteome</keyword>
<evidence type="ECO:0000313" key="2">
    <source>
        <dbReference type="EMBL" id="OPL21342.1"/>
    </source>
</evidence>
<evidence type="ECO:0000313" key="3">
    <source>
        <dbReference type="Proteomes" id="UP000266721"/>
    </source>
</evidence>
<feature type="non-terminal residue" evidence="2">
    <location>
        <position position="1"/>
    </location>
</feature>
<organism evidence="2 3">
    <name type="scientific">Mytilus galloprovincialis</name>
    <name type="common">Mediterranean mussel</name>
    <dbReference type="NCBI Taxonomy" id="29158"/>
    <lineage>
        <taxon>Eukaryota</taxon>
        <taxon>Metazoa</taxon>
        <taxon>Spiralia</taxon>
        <taxon>Lophotrochozoa</taxon>
        <taxon>Mollusca</taxon>
        <taxon>Bivalvia</taxon>
        <taxon>Autobranchia</taxon>
        <taxon>Pteriomorphia</taxon>
        <taxon>Mytilida</taxon>
        <taxon>Mytiloidea</taxon>
        <taxon>Mytilidae</taxon>
        <taxon>Mytilinae</taxon>
        <taxon>Mytilus</taxon>
    </lineage>
</organism>
<proteinExistence type="predicted"/>
<keyword evidence="1" id="KW-0812">Transmembrane</keyword>
<name>A0A3L5TQ75_MYTGA</name>
<dbReference type="EMBL" id="KV592509">
    <property type="protein sequence ID" value="OPL21342.1"/>
    <property type="molecule type" value="Genomic_DNA"/>
</dbReference>
<feature type="non-terminal residue" evidence="2">
    <location>
        <position position="144"/>
    </location>
</feature>
<feature type="transmembrane region" description="Helical" evidence="1">
    <location>
        <begin position="88"/>
        <end position="105"/>
    </location>
</feature>
<reference evidence="2 3" key="1">
    <citation type="journal article" date="2016" name="PLoS ONE">
        <title>A First Insight into the Genome of the Filter-Feeder Mussel Mytilus galloprovincialis.</title>
        <authorList>
            <person name="Murgarella M."/>
            <person name="Puiu D."/>
            <person name="Novoa B."/>
            <person name="Figueras A."/>
            <person name="Posada D."/>
            <person name="Canchaya C."/>
        </authorList>
    </citation>
    <scope>NUCLEOTIDE SEQUENCE [LARGE SCALE GENOMIC DNA]</scope>
    <source>
        <tissue evidence="2">Muscle</tissue>
    </source>
</reference>
<accession>A0A3L5TQ75</accession>
<dbReference type="Proteomes" id="UP000266721">
    <property type="component" value="Unassembled WGS sequence"/>
</dbReference>
<keyword evidence="1" id="KW-1133">Transmembrane helix</keyword>
<feature type="transmembrane region" description="Helical" evidence="1">
    <location>
        <begin position="56"/>
        <end position="76"/>
    </location>
</feature>
<evidence type="ECO:0000256" key="1">
    <source>
        <dbReference type="SAM" id="Phobius"/>
    </source>
</evidence>